<comment type="subcellular location">
    <subcellularLocation>
        <location evidence="1">Cell membrane</location>
        <topology evidence="1">Multi-pass membrane protein</topology>
    </subcellularLocation>
</comment>
<gene>
    <name evidence="9" type="ORF">HGB44_04780</name>
</gene>
<evidence type="ECO:0000256" key="4">
    <source>
        <dbReference type="ARBA" id="ARBA00022989"/>
    </source>
</evidence>
<name>A0A7X6RPA9_9ACTN</name>
<evidence type="ECO:0000313" key="10">
    <source>
        <dbReference type="Proteomes" id="UP000553209"/>
    </source>
</evidence>
<keyword evidence="3 7" id="KW-0812">Transmembrane</keyword>
<feature type="transmembrane region" description="Helical" evidence="7">
    <location>
        <begin position="713"/>
        <end position="738"/>
    </location>
</feature>
<feature type="transmembrane region" description="Helical" evidence="7">
    <location>
        <begin position="353"/>
        <end position="376"/>
    </location>
</feature>
<dbReference type="GO" id="GO:0005886">
    <property type="term" value="C:plasma membrane"/>
    <property type="evidence" value="ECO:0007669"/>
    <property type="project" value="UniProtKB-SubCell"/>
</dbReference>
<feature type="transmembrane region" description="Helical" evidence="7">
    <location>
        <begin position="485"/>
        <end position="507"/>
    </location>
</feature>
<organism evidence="9 10">
    <name type="scientific">Nocardiopsis alborubida</name>
    <dbReference type="NCBI Taxonomy" id="146802"/>
    <lineage>
        <taxon>Bacteria</taxon>
        <taxon>Bacillati</taxon>
        <taxon>Actinomycetota</taxon>
        <taxon>Actinomycetes</taxon>
        <taxon>Streptosporangiales</taxon>
        <taxon>Nocardiopsidaceae</taxon>
        <taxon>Nocardiopsis</taxon>
    </lineage>
</organism>
<evidence type="ECO:0000256" key="2">
    <source>
        <dbReference type="ARBA" id="ARBA00022475"/>
    </source>
</evidence>
<dbReference type="PANTHER" id="PTHR30572:SF4">
    <property type="entry name" value="ABC TRANSPORTER PERMEASE YTRF"/>
    <property type="match status" value="1"/>
</dbReference>
<dbReference type="InterPro" id="IPR050250">
    <property type="entry name" value="Macrolide_Exporter_MacB"/>
</dbReference>
<keyword evidence="5 7" id="KW-0472">Membrane</keyword>
<evidence type="ECO:0000256" key="6">
    <source>
        <dbReference type="ARBA" id="ARBA00038076"/>
    </source>
</evidence>
<comment type="similarity">
    <text evidence="6">Belongs to the ABC-4 integral membrane protein family.</text>
</comment>
<keyword evidence="4 7" id="KW-1133">Transmembrane helix</keyword>
<feature type="transmembrane region" description="Helical" evidence="7">
    <location>
        <begin position="441"/>
        <end position="464"/>
    </location>
</feature>
<dbReference type="GO" id="GO:0022857">
    <property type="term" value="F:transmembrane transporter activity"/>
    <property type="evidence" value="ECO:0007669"/>
    <property type="project" value="TreeGrafter"/>
</dbReference>
<feature type="domain" description="ABC3 transporter permease C-terminal" evidence="8">
    <location>
        <begin position="268"/>
        <end position="388"/>
    </location>
</feature>
<evidence type="ECO:0000256" key="7">
    <source>
        <dbReference type="SAM" id="Phobius"/>
    </source>
</evidence>
<dbReference type="PANTHER" id="PTHR30572">
    <property type="entry name" value="MEMBRANE COMPONENT OF TRANSPORTER-RELATED"/>
    <property type="match status" value="1"/>
</dbReference>
<feature type="domain" description="ABC3 transporter permease C-terminal" evidence="8">
    <location>
        <begin position="718"/>
        <end position="831"/>
    </location>
</feature>
<evidence type="ECO:0000313" key="9">
    <source>
        <dbReference type="EMBL" id="NKY96997.1"/>
    </source>
</evidence>
<feature type="transmembrane region" description="Helical" evidence="7">
    <location>
        <begin position="807"/>
        <end position="830"/>
    </location>
</feature>
<evidence type="ECO:0000256" key="3">
    <source>
        <dbReference type="ARBA" id="ARBA00022692"/>
    </source>
</evidence>
<feature type="transmembrane region" description="Helical" evidence="7">
    <location>
        <begin position="758"/>
        <end position="787"/>
    </location>
</feature>
<accession>A0A7X6RPA9</accession>
<proteinExistence type="inferred from homology"/>
<dbReference type="AlphaFoldDB" id="A0A7X6RPA9"/>
<keyword evidence="2" id="KW-1003">Cell membrane</keyword>
<feature type="transmembrane region" description="Helical" evidence="7">
    <location>
        <begin position="408"/>
        <end position="429"/>
    </location>
</feature>
<evidence type="ECO:0000259" key="8">
    <source>
        <dbReference type="Pfam" id="PF02687"/>
    </source>
</evidence>
<evidence type="ECO:0000256" key="1">
    <source>
        <dbReference type="ARBA" id="ARBA00004651"/>
    </source>
</evidence>
<dbReference type="Proteomes" id="UP000553209">
    <property type="component" value="Unassembled WGS sequence"/>
</dbReference>
<sequence>MMRMVLRGAADRARQLALSVLTVALGAGLATAVLALQDSAERVAAGGAGTSWTLSRAPVVVTAVPEEAAAGITASPLGEPPRLDPRTVAELERLPGVRRTAVEAPFSAYVVTADRTLGGHSDRSFGHSWALAEAEGLTPATGRAPESGNEVVIDTRTAADAGLTPGDRARVLTSDGTAEVLVTGTVERGGAPDRALFFPPAEAARRGGDPVMAALWPGEGTDPDRLAGAVEEAAPGVRVLTGDERATALALDGENRDLASGMGRFLGTMAALALAVAAVTVAGLLSLTVRDRAREFALLRLAGARPGLVRRLVVGEALVLGCVAAVLSCVVGSALALFLTGLFTELGTLPDGFALVLGWPSLAAGVALALAVPLAASLHPALTAGRIAPVEAMRAAQAEPAPFSRARLVLGAVALCGAAALFATAWGLAGTVVAVTAAVSAALVLVAAAVLLSPVLVHAVLLLLRPVTRRRAASLVADREARADVRRVAGVMTPLLVTTAVACLLLFQETTTTEARLRAYGERLAADLVVSGSLGVGLPASAAEAAEDVPGVAAAGGYRQTVTSAGGPYLSTHLVEPGAVPRVHDLAVEDGAWEEFGAGGVAVRADTARSQGWRAGQTVELVGPDGTAFTARVSVLYRAGLDFPDVLLPEEAVAPRMLDTLHNGLYVALDPSADAGRTASRLEEAIDAGPELRVADRAEHIADQARIGQEDAWITHLMMALVAGFAGVSAVNALVVSVSARARSFALLRLVGASRAQVAGMVAGEALAVSLAGVVLGTATALAGVAAAGHALVGGGTVVLAVPLDQYLPLAGAVVGIGLLASLVPAVAALRARPLHAAG</sequence>
<comment type="caution">
    <text evidence="9">The sequence shown here is derived from an EMBL/GenBank/DDBJ whole genome shotgun (WGS) entry which is preliminary data.</text>
</comment>
<feature type="transmembrane region" description="Helical" evidence="7">
    <location>
        <begin position="308"/>
        <end position="341"/>
    </location>
</feature>
<dbReference type="Pfam" id="PF02687">
    <property type="entry name" value="FtsX"/>
    <property type="match status" value="2"/>
</dbReference>
<evidence type="ECO:0000256" key="5">
    <source>
        <dbReference type="ARBA" id="ARBA00023136"/>
    </source>
</evidence>
<keyword evidence="10" id="KW-1185">Reference proteome</keyword>
<dbReference type="EMBL" id="JAAXPG010000003">
    <property type="protein sequence ID" value="NKY96997.1"/>
    <property type="molecule type" value="Genomic_DNA"/>
</dbReference>
<dbReference type="InterPro" id="IPR003838">
    <property type="entry name" value="ABC3_permease_C"/>
</dbReference>
<feature type="transmembrane region" description="Helical" evidence="7">
    <location>
        <begin position="265"/>
        <end position="287"/>
    </location>
</feature>
<reference evidence="9 10" key="1">
    <citation type="submission" date="2020-04" db="EMBL/GenBank/DDBJ databases">
        <title>MicrobeNet Type strains.</title>
        <authorList>
            <person name="Nicholson A.C."/>
        </authorList>
    </citation>
    <scope>NUCLEOTIDE SEQUENCE [LARGE SCALE GENOMIC DNA]</scope>
    <source>
        <strain evidence="9 10">ATCC 23612</strain>
    </source>
</reference>
<protein>
    <submittedName>
        <fullName evidence="9">FtsX-like permease family protein</fullName>
    </submittedName>
</protein>